<dbReference type="FunFam" id="3.20.20.140:FF:000004">
    <property type="entry name" value="N-acetylglucosamine-6-phosphate deacetylase"/>
    <property type="match status" value="1"/>
</dbReference>
<keyword evidence="4 12" id="KW-0479">Metal-binding</keyword>
<evidence type="ECO:0000256" key="10">
    <source>
        <dbReference type="PIRSR" id="PIRSR038994-1"/>
    </source>
</evidence>
<dbReference type="PANTHER" id="PTHR11113">
    <property type="entry name" value="N-ACETYLGLUCOSAMINE-6-PHOSPHATE DEACETYLASE"/>
    <property type="match status" value="1"/>
</dbReference>
<evidence type="ECO:0000256" key="2">
    <source>
        <dbReference type="ARBA" id="ARBA00011899"/>
    </source>
</evidence>
<dbReference type="CDD" id="cd00854">
    <property type="entry name" value="NagA"/>
    <property type="match status" value="1"/>
</dbReference>
<evidence type="ECO:0000313" key="16">
    <source>
        <dbReference type="Proteomes" id="UP000177709"/>
    </source>
</evidence>
<evidence type="ECO:0000256" key="4">
    <source>
        <dbReference type="ARBA" id="ARBA00022723"/>
    </source>
</evidence>
<organism evidence="15 16">
    <name type="scientific">Bacillus xiamenensis</name>
    <dbReference type="NCBI Taxonomy" id="1178537"/>
    <lineage>
        <taxon>Bacteria</taxon>
        <taxon>Bacillati</taxon>
        <taxon>Bacillota</taxon>
        <taxon>Bacilli</taxon>
        <taxon>Bacillales</taxon>
        <taxon>Bacillaceae</taxon>
        <taxon>Bacillus</taxon>
    </lineage>
</organism>
<evidence type="ECO:0000259" key="14">
    <source>
        <dbReference type="Pfam" id="PF22644"/>
    </source>
</evidence>
<reference evidence="15 16" key="1">
    <citation type="submission" date="2016-10" db="EMBL/GenBank/DDBJ databases">
        <title>Whole genome sequence of hyper active fibrinolysis bacterium Bacillus pumilus strain VV3 isolated from fermented rice.</title>
        <authorList>
            <person name="Mariadas V.A."/>
            <person name="Vijayaraghavan P."/>
            <person name="Dhandapani V."/>
        </authorList>
    </citation>
    <scope>NUCLEOTIDE SEQUENCE [LARGE SCALE GENOMIC DNA]</scope>
    <source>
        <strain evidence="15 16">VV3</strain>
    </source>
</reference>
<feature type="binding site" evidence="12">
    <location>
        <position position="203"/>
    </location>
    <ligand>
        <name>Zn(2+)</name>
        <dbReference type="ChEBI" id="CHEBI:29105"/>
    </ligand>
</feature>
<feature type="domain" description="Amidohydrolase-related" evidence="13">
    <location>
        <begin position="54"/>
        <end position="388"/>
    </location>
</feature>
<dbReference type="SUPFAM" id="SSF51338">
    <property type="entry name" value="Composite domain of metallo-dependent hydrolases"/>
    <property type="match status" value="1"/>
</dbReference>
<evidence type="ECO:0000256" key="6">
    <source>
        <dbReference type="ARBA" id="ARBA00023277"/>
    </source>
</evidence>
<dbReference type="SUPFAM" id="SSF51556">
    <property type="entry name" value="Metallo-dependent hydrolases"/>
    <property type="match status" value="1"/>
</dbReference>
<comment type="pathway">
    <text evidence="8">Amino-sugar metabolism; N-acetylneuraminate degradation; D-fructose 6-phosphate from N-acetylneuraminate: step 4/5.</text>
</comment>
<feature type="binding site" evidence="12">
    <location>
        <position position="224"/>
    </location>
    <ligand>
        <name>Zn(2+)</name>
        <dbReference type="ChEBI" id="CHEBI:29105"/>
    </ligand>
</feature>
<keyword evidence="5 9" id="KW-0378">Hydrolase</keyword>
<evidence type="ECO:0000259" key="13">
    <source>
        <dbReference type="Pfam" id="PF01979"/>
    </source>
</evidence>
<comment type="catalytic activity">
    <reaction evidence="7">
        <text>N-acetyl-D-glucosamine 6-phosphate + H2O = D-glucosamine 6-phosphate + acetate</text>
        <dbReference type="Rhea" id="RHEA:22936"/>
        <dbReference type="ChEBI" id="CHEBI:15377"/>
        <dbReference type="ChEBI" id="CHEBI:30089"/>
        <dbReference type="ChEBI" id="CHEBI:57513"/>
        <dbReference type="ChEBI" id="CHEBI:58725"/>
        <dbReference type="EC" id="3.5.1.25"/>
    </reaction>
</comment>
<evidence type="ECO:0000256" key="11">
    <source>
        <dbReference type="PIRSR" id="PIRSR038994-2"/>
    </source>
</evidence>
<feature type="binding site" evidence="11">
    <location>
        <begin position="315"/>
        <end position="317"/>
    </location>
    <ligand>
        <name>substrate</name>
    </ligand>
</feature>
<evidence type="ECO:0000256" key="12">
    <source>
        <dbReference type="PIRSR" id="PIRSR038994-3"/>
    </source>
</evidence>
<dbReference type="InterPro" id="IPR059134">
    <property type="entry name" value="BsNagA_N"/>
</dbReference>
<evidence type="ECO:0000256" key="5">
    <source>
        <dbReference type="ARBA" id="ARBA00022801"/>
    </source>
</evidence>
<dbReference type="GO" id="GO:0006046">
    <property type="term" value="P:N-acetylglucosamine catabolic process"/>
    <property type="evidence" value="ECO:0007669"/>
    <property type="project" value="TreeGrafter"/>
</dbReference>
<feature type="domain" description="BsNagA composite" evidence="14">
    <location>
        <begin position="4"/>
        <end position="45"/>
    </location>
</feature>
<feature type="binding site" evidence="11">
    <location>
        <begin position="227"/>
        <end position="228"/>
    </location>
    <ligand>
        <name>substrate</name>
    </ligand>
</feature>
<dbReference type="RefSeq" id="WP_008358376.1">
    <property type="nucleotide sequence ID" value="NZ_AMSH01000026.1"/>
</dbReference>
<evidence type="ECO:0000256" key="1">
    <source>
        <dbReference type="ARBA" id="ARBA00010716"/>
    </source>
</evidence>
<evidence type="ECO:0000256" key="3">
    <source>
        <dbReference type="ARBA" id="ARBA00018029"/>
    </source>
</evidence>
<name>A0AAC9IH66_9BACI</name>
<evidence type="ECO:0000256" key="8">
    <source>
        <dbReference type="ARBA" id="ARBA00060590"/>
    </source>
</evidence>
<dbReference type="InterPro" id="IPR006680">
    <property type="entry name" value="Amidohydro-rel"/>
</dbReference>
<dbReference type="PIRSF" id="PIRSF038994">
    <property type="entry name" value="NagA"/>
    <property type="match status" value="1"/>
</dbReference>
<evidence type="ECO:0000313" key="15">
    <source>
        <dbReference type="EMBL" id="AOZ89191.1"/>
    </source>
</evidence>
<dbReference type="GO" id="GO:0046872">
    <property type="term" value="F:metal ion binding"/>
    <property type="evidence" value="ECO:0007669"/>
    <property type="project" value="UniProtKB-KW"/>
</dbReference>
<dbReference type="EMBL" id="CP017786">
    <property type="protein sequence ID" value="AOZ89191.1"/>
    <property type="molecule type" value="Genomic_DNA"/>
</dbReference>
<dbReference type="EC" id="3.5.1.25" evidence="2"/>
<dbReference type="Gene3D" id="3.20.20.140">
    <property type="entry name" value="Metal-dependent hydrolases"/>
    <property type="match status" value="1"/>
</dbReference>
<feature type="binding site" evidence="11">
    <location>
        <position position="235"/>
    </location>
    <ligand>
        <name>substrate</name>
    </ligand>
</feature>
<evidence type="ECO:0000256" key="9">
    <source>
        <dbReference type="PIRNR" id="PIRNR038994"/>
    </source>
</evidence>
<proteinExistence type="inferred from homology"/>
<dbReference type="Pfam" id="PF01979">
    <property type="entry name" value="Amidohydro_1"/>
    <property type="match status" value="1"/>
</dbReference>
<protein>
    <recommendedName>
        <fullName evidence="3">N-acetylglucosamine-6-phosphate deacetylase</fullName>
        <ecNumber evidence="2">3.5.1.25</ecNumber>
    </recommendedName>
</protein>
<comment type="cofactor">
    <cofactor evidence="12">
        <name>a divalent metal cation</name>
        <dbReference type="ChEBI" id="CHEBI:60240"/>
    </cofactor>
    <text evidence="12">Binds 1 divalent metal cation per subunit.</text>
</comment>
<dbReference type="InterPro" id="IPR003764">
    <property type="entry name" value="GlcNAc_6-P_deAcase"/>
</dbReference>
<dbReference type="InterPro" id="IPR011059">
    <property type="entry name" value="Metal-dep_hydrolase_composite"/>
</dbReference>
<comment type="similarity">
    <text evidence="1 9">Belongs to the metallo-dependent hydrolases superfamily. NagA family.</text>
</comment>
<gene>
    <name evidence="15" type="ORF">BK049_11140</name>
</gene>
<dbReference type="KEGG" id="bxi:BK049_11140"/>
<dbReference type="GO" id="GO:0008448">
    <property type="term" value="F:N-acetylglucosamine-6-phosphate deacetylase activity"/>
    <property type="evidence" value="ECO:0007669"/>
    <property type="project" value="UniProtKB-EC"/>
</dbReference>
<accession>A0AAC9IH66</accession>
<dbReference type="Gene3D" id="2.30.40.10">
    <property type="entry name" value="Urease, subunit C, domain 1"/>
    <property type="match status" value="1"/>
</dbReference>
<dbReference type="Proteomes" id="UP000177709">
    <property type="component" value="Chromosome"/>
</dbReference>
<dbReference type="Pfam" id="PF22644">
    <property type="entry name" value="BsNagA_N"/>
    <property type="match status" value="1"/>
</dbReference>
<feature type="binding site" evidence="11">
    <location>
        <position position="148"/>
    </location>
    <ligand>
        <name>substrate</name>
    </ligand>
</feature>
<evidence type="ECO:0000256" key="7">
    <source>
        <dbReference type="ARBA" id="ARBA00047647"/>
    </source>
</evidence>
<feature type="active site" description="Proton donor/acceptor" evidence="10">
    <location>
        <position position="282"/>
    </location>
</feature>
<dbReference type="AlphaFoldDB" id="A0AAC9IH66"/>
<keyword evidence="6 9" id="KW-0119">Carbohydrate metabolism</keyword>
<feature type="binding site" evidence="11">
    <location>
        <position position="259"/>
    </location>
    <ligand>
        <name>substrate</name>
    </ligand>
</feature>
<dbReference type="PANTHER" id="PTHR11113:SF14">
    <property type="entry name" value="N-ACETYLGLUCOSAMINE-6-PHOSPHATE DEACETYLASE"/>
    <property type="match status" value="1"/>
</dbReference>
<dbReference type="InterPro" id="IPR032466">
    <property type="entry name" value="Metal_Hydrolase"/>
</dbReference>
<sequence>MSSSLLLSNIHIVTKTEIIERGFVGLRDGKIDYISTSPPTGNYEKVYISRENFYLLPGMIDIHIHGGYGADMMDATPEAMNTLADHLPSEGTTSFLATTITQNHQEIEHALKNVALWKPDNEKQAGSQAQCLGIHLEGPFISKDKAGAQPAQWIKQPDLPLFEKWLHASEQLIQIVTFAPEEDTDFAFLSMLQEKNIIPSIGHTNADHAMIERAAKHGARHVTHLYNAMSSFQHREPSAAGAALTNEKLFTELITDGIHSHPLSVKLAYLAKGSERLIMITDSMRAKGLGEGTYEFGGQTVTVRGEQALLADGTLAGSILRMKDGVKQMRQVTHCGWTEIAKMTSTNAASQLGLEDQLGSIEVGKLADLVIWDDSGELMMTICRGQIVFEKRRQMTDEHH</sequence>
<feature type="binding site" evidence="12">
    <location>
        <position position="137"/>
    </location>
    <ligand>
        <name>Zn(2+)</name>
        <dbReference type="ChEBI" id="CHEBI:29105"/>
    </ligand>
</feature>
<dbReference type="NCBIfam" id="TIGR00221">
    <property type="entry name" value="nagA"/>
    <property type="match status" value="1"/>
</dbReference>